<protein>
    <recommendedName>
        <fullName evidence="7">Importin N-terminal domain-containing protein</fullName>
    </recommendedName>
</protein>
<dbReference type="AlphaFoldDB" id="A0A1E4TVI1"/>
<sequence length="676" mass="77567">MDSSVIVESLEGTLSPSQDVRKQSELKLAIFENEPNFLNLLLGLSIDVQSSKQTRASSSIYFKNKVIQNWMHLDTSKNRNNKILVISPDEKKSIRENLVNSILISCNDQQIRQQLTTALYHILVIEEWPELCDLALSLVREQKQQDHVYTGLLLIYEITKSKRWSLNEDRKLLNEVVEKSFPVLTAIAEPLISSFTGNNGEINSNNNNTNSNIYSEMLYLLLKIFKYSTFLELSPYFINNLNNLSKWVQFHLAIIDSNNLQELNSLDEIERNNNKKAKCLKWSFANLHRLQAKFGGGMSTTIKDSEFTKIFSSHFVPEILNIYWQAIAEWSQGKRLYTESCLYHLISFIDQCCGIDESWQLIQPKFDGILEHVLFKSLCATNETIELFEDDPEEYFRRFFDMNKDFKTSDVASINLLFSLCFKRFPVIINSVLNLLNNVFTKRSASMDDVEIAKEVEGALRILSTISFKIDKKSSPVSNQVDQLINSFIVPELSPQNRFKFLSTRACDTIARFTYQYKDMNVLLSVYQGCLTCFQNQDCMPLQVCAVDALSNLITEPNVKEAISEHITSIMEKLLYLSDNHEFDIINDIMDEFVDQFALQLEPFAVQIASNLNAQFIKIATELLENHNLTDDINKEYQAIGLLSTMTTMILSMTSSKDITSKLLQQFAPSIEIVIV</sequence>
<keyword evidence="9" id="KW-1185">Reference proteome</keyword>
<dbReference type="InterPro" id="IPR016024">
    <property type="entry name" value="ARM-type_fold"/>
</dbReference>
<dbReference type="PANTHER" id="PTHR10997:SF28">
    <property type="entry name" value="IMPORTIN BETA SMX1"/>
    <property type="match status" value="1"/>
</dbReference>
<evidence type="ECO:0000256" key="5">
    <source>
        <dbReference type="ARBA" id="ARBA00022927"/>
    </source>
</evidence>
<dbReference type="Pfam" id="PF03810">
    <property type="entry name" value="IBN_N"/>
    <property type="match status" value="1"/>
</dbReference>
<accession>A0A1E4TVI1</accession>
<dbReference type="OrthoDB" id="760868at2759"/>
<evidence type="ECO:0000256" key="3">
    <source>
        <dbReference type="ARBA" id="ARBA00022448"/>
    </source>
</evidence>
<dbReference type="Proteomes" id="UP000094236">
    <property type="component" value="Unassembled WGS sequence"/>
</dbReference>
<dbReference type="GO" id="GO:0005635">
    <property type="term" value="C:nuclear envelope"/>
    <property type="evidence" value="ECO:0007669"/>
    <property type="project" value="TreeGrafter"/>
</dbReference>
<reference evidence="9" key="1">
    <citation type="submission" date="2016-05" db="EMBL/GenBank/DDBJ databases">
        <title>Comparative genomics of biotechnologically important yeasts.</title>
        <authorList>
            <consortium name="DOE Joint Genome Institute"/>
            <person name="Riley R."/>
            <person name="Haridas S."/>
            <person name="Wolfe K.H."/>
            <person name="Lopes M.R."/>
            <person name="Hittinger C.T."/>
            <person name="Goker M."/>
            <person name="Salamov A."/>
            <person name="Wisecaver J."/>
            <person name="Long T.M."/>
            <person name="Aerts A.L."/>
            <person name="Barry K."/>
            <person name="Choi C."/>
            <person name="Clum A."/>
            <person name="Coughlan A.Y."/>
            <person name="Deshpande S."/>
            <person name="Douglass A.P."/>
            <person name="Hanson S.J."/>
            <person name="Klenk H.-P."/>
            <person name="Labutti K."/>
            <person name="Lapidus A."/>
            <person name="Lindquist E."/>
            <person name="Lipzen A."/>
            <person name="Meier-Kolthoff J.P."/>
            <person name="Ohm R.A."/>
            <person name="Otillar R.P."/>
            <person name="Pangilinan J."/>
            <person name="Peng Y."/>
            <person name="Rokas A."/>
            <person name="Rosa C.A."/>
            <person name="Scheuner C."/>
            <person name="Sibirny A.A."/>
            <person name="Slot J.C."/>
            <person name="Stielow J.B."/>
            <person name="Sun H."/>
            <person name="Kurtzman C.P."/>
            <person name="Blackwell M."/>
            <person name="Grigoriev I.V."/>
            <person name="Jeffries T.W."/>
        </authorList>
    </citation>
    <scope>NUCLEOTIDE SEQUENCE [LARGE SCALE GENOMIC DNA]</scope>
    <source>
        <strain evidence="9">NRRL Y-2460</strain>
    </source>
</reference>
<feature type="domain" description="Importin N-terminal" evidence="7">
    <location>
        <begin position="24"/>
        <end position="104"/>
    </location>
</feature>
<dbReference type="STRING" id="669874.A0A1E4TVI1"/>
<keyword evidence="3" id="KW-0813">Transport</keyword>
<dbReference type="GO" id="GO:0031267">
    <property type="term" value="F:small GTPase binding"/>
    <property type="evidence" value="ECO:0007669"/>
    <property type="project" value="InterPro"/>
</dbReference>
<dbReference type="GO" id="GO:0005829">
    <property type="term" value="C:cytosol"/>
    <property type="evidence" value="ECO:0007669"/>
    <property type="project" value="TreeGrafter"/>
</dbReference>
<evidence type="ECO:0000259" key="7">
    <source>
        <dbReference type="PROSITE" id="PS50166"/>
    </source>
</evidence>
<dbReference type="InterPro" id="IPR011989">
    <property type="entry name" value="ARM-like"/>
</dbReference>
<evidence type="ECO:0000256" key="6">
    <source>
        <dbReference type="ARBA" id="ARBA00023242"/>
    </source>
</evidence>
<dbReference type="SUPFAM" id="SSF48371">
    <property type="entry name" value="ARM repeat"/>
    <property type="match status" value="1"/>
</dbReference>
<evidence type="ECO:0000313" key="9">
    <source>
        <dbReference type="Proteomes" id="UP000094236"/>
    </source>
</evidence>
<evidence type="ECO:0000256" key="4">
    <source>
        <dbReference type="ARBA" id="ARBA00022490"/>
    </source>
</evidence>
<evidence type="ECO:0000256" key="1">
    <source>
        <dbReference type="ARBA" id="ARBA00004123"/>
    </source>
</evidence>
<dbReference type="Gene3D" id="1.25.10.10">
    <property type="entry name" value="Leucine-rich Repeat Variant"/>
    <property type="match status" value="1"/>
</dbReference>
<keyword evidence="5" id="KW-0653">Protein transport</keyword>
<keyword evidence="6" id="KW-0539">Nucleus</keyword>
<dbReference type="PROSITE" id="PS50166">
    <property type="entry name" value="IMPORTIN_B_NT"/>
    <property type="match status" value="1"/>
</dbReference>
<dbReference type="PANTHER" id="PTHR10997">
    <property type="entry name" value="IMPORTIN-7, 8, 11"/>
    <property type="match status" value="1"/>
</dbReference>
<dbReference type="InterPro" id="IPR013713">
    <property type="entry name" value="XPO2_central"/>
</dbReference>
<evidence type="ECO:0000256" key="2">
    <source>
        <dbReference type="ARBA" id="ARBA00004496"/>
    </source>
</evidence>
<dbReference type="Pfam" id="PF08506">
    <property type="entry name" value="Cse1"/>
    <property type="match status" value="1"/>
</dbReference>
<dbReference type="SMART" id="SM00913">
    <property type="entry name" value="IBN_N"/>
    <property type="match status" value="1"/>
</dbReference>
<gene>
    <name evidence="8" type="ORF">PACTADRAFT_2083</name>
</gene>
<proteinExistence type="predicted"/>
<comment type="subcellular location">
    <subcellularLocation>
        <location evidence="2">Cytoplasm</location>
    </subcellularLocation>
    <subcellularLocation>
        <location evidence="1">Nucleus</location>
    </subcellularLocation>
</comment>
<organism evidence="8 9">
    <name type="scientific">Pachysolen tannophilus NRRL Y-2460</name>
    <dbReference type="NCBI Taxonomy" id="669874"/>
    <lineage>
        <taxon>Eukaryota</taxon>
        <taxon>Fungi</taxon>
        <taxon>Dikarya</taxon>
        <taxon>Ascomycota</taxon>
        <taxon>Saccharomycotina</taxon>
        <taxon>Pichiomycetes</taxon>
        <taxon>Pachysolenaceae</taxon>
        <taxon>Pachysolen</taxon>
    </lineage>
</organism>
<dbReference type="GO" id="GO:0006606">
    <property type="term" value="P:protein import into nucleus"/>
    <property type="evidence" value="ECO:0007669"/>
    <property type="project" value="TreeGrafter"/>
</dbReference>
<dbReference type="EMBL" id="KV454013">
    <property type="protein sequence ID" value="ODV95772.1"/>
    <property type="molecule type" value="Genomic_DNA"/>
</dbReference>
<name>A0A1E4TVI1_PACTA</name>
<dbReference type="InterPro" id="IPR001494">
    <property type="entry name" value="Importin-beta_N"/>
</dbReference>
<keyword evidence="4" id="KW-0963">Cytoplasm</keyword>
<evidence type="ECO:0000313" key="8">
    <source>
        <dbReference type="EMBL" id="ODV95772.1"/>
    </source>
</evidence>